<gene>
    <name evidence="12" type="ORF">CWM47_05165</name>
</gene>
<keyword evidence="3" id="KW-0813">Transport</keyword>
<evidence type="ECO:0000256" key="2">
    <source>
        <dbReference type="ARBA" id="ARBA00006555"/>
    </source>
</evidence>
<evidence type="ECO:0000256" key="4">
    <source>
        <dbReference type="ARBA" id="ARBA00022475"/>
    </source>
</evidence>
<evidence type="ECO:0000256" key="7">
    <source>
        <dbReference type="ARBA" id="ARBA00022927"/>
    </source>
</evidence>
<dbReference type="InterPro" id="IPR037682">
    <property type="entry name" value="TonB_C"/>
</dbReference>
<dbReference type="PANTHER" id="PTHR33446">
    <property type="entry name" value="PROTEIN TONB-RELATED"/>
    <property type="match status" value="1"/>
</dbReference>
<dbReference type="NCBIfam" id="TIGR01352">
    <property type="entry name" value="tonB_Cterm"/>
    <property type="match status" value="2"/>
</dbReference>
<proteinExistence type="inferred from homology"/>
<dbReference type="RefSeq" id="WP_100986832.1">
    <property type="nucleotide sequence ID" value="NZ_CP025096.1"/>
</dbReference>
<evidence type="ECO:0000256" key="10">
    <source>
        <dbReference type="SAM" id="SignalP"/>
    </source>
</evidence>
<comment type="subcellular location">
    <subcellularLocation>
        <location evidence="1">Cell inner membrane</location>
        <topology evidence="1">Single-pass membrane protein</topology>
        <orientation evidence="1">Periplasmic side</orientation>
    </subcellularLocation>
</comment>
<feature type="domain" description="TonB C-terminal" evidence="11">
    <location>
        <begin position="36"/>
        <end position="132"/>
    </location>
</feature>
<keyword evidence="4" id="KW-1003">Cell membrane</keyword>
<organism evidence="12 13">
    <name type="scientific">Spirosoma pollinicola</name>
    <dbReference type="NCBI Taxonomy" id="2057025"/>
    <lineage>
        <taxon>Bacteria</taxon>
        <taxon>Pseudomonadati</taxon>
        <taxon>Bacteroidota</taxon>
        <taxon>Cytophagia</taxon>
        <taxon>Cytophagales</taxon>
        <taxon>Cytophagaceae</taxon>
        <taxon>Spirosoma</taxon>
    </lineage>
</organism>
<dbReference type="InterPro" id="IPR006260">
    <property type="entry name" value="TonB/TolA_C"/>
</dbReference>
<dbReference type="KEGG" id="spir:CWM47_05165"/>
<feature type="chain" id="PRO_5014596986" evidence="10">
    <location>
        <begin position="21"/>
        <end position="484"/>
    </location>
</feature>
<dbReference type="InterPro" id="IPR051045">
    <property type="entry name" value="TonB-dependent_transducer"/>
</dbReference>
<keyword evidence="13" id="KW-1185">Reference proteome</keyword>
<keyword evidence="7" id="KW-0653">Protein transport</keyword>
<dbReference type="GO" id="GO:0098797">
    <property type="term" value="C:plasma membrane protein complex"/>
    <property type="evidence" value="ECO:0007669"/>
    <property type="project" value="TreeGrafter"/>
</dbReference>
<dbReference type="Proteomes" id="UP000232883">
    <property type="component" value="Chromosome"/>
</dbReference>
<dbReference type="Gene3D" id="3.30.1150.10">
    <property type="match status" value="2"/>
</dbReference>
<dbReference type="EMBL" id="CP025096">
    <property type="protein sequence ID" value="AUD01251.1"/>
    <property type="molecule type" value="Genomic_DNA"/>
</dbReference>
<evidence type="ECO:0000259" key="11">
    <source>
        <dbReference type="PROSITE" id="PS52015"/>
    </source>
</evidence>
<keyword evidence="10" id="KW-0732">Signal</keyword>
<dbReference type="GO" id="GO:0055085">
    <property type="term" value="P:transmembrane transport"/>
    <property type="evidence" value="ECO:0007669"/>
    <property type="project" value="InterPro"/>
</dbReference>
<comment type="similarity">
    <text evidence="2">Belongs to the TonB family.</text>
</comment>
<feature type="domain" description="TonB C-terminal" evidence="11">
    <location>
        <begin position="393"/>
        <end position="484"/>
    </location>
</feature>
<accession>A0A2K8YUF0</accession>
<keyword evidence="8" id="KW-1133">Transmembrane helix</keyword>
<keyword evidence="9" id="KW-0472">Membrane</keyword>
<evidence type="ECO:0000256" key="8">
    <source>
        <dbReference type="ARBA" id="ARBA00022989"/>
    </source>
</evidence>
<name>A0A2K8YUF0_9BACT</name>
<feature type="signal peptide" evidence="10">
    <location>
        <begin position="1"/>
        <end position="20"/>
    </location>
</feature>
<dbReference type="PROSITE" id="PS52015">
    <property type="entry name" value="TONB_CTD"/>
    <property type="match status" value="2"/>
</dbReference>
<reference evidence="12 13" key="1">
    <citation type="submission" date="2017-11" db="EMBL/GenBank/DDBJ databases">
        <title>Taxonomic description and genome sequences of Spirosoma HA7 sp. nov., isolated from pollen microhabitat of Corylus avellana.</title>
        <authorList>
            <person name="Ambika Manirajan B."/>
            <person name="Suarez C."/>
            <person name="Ratering S."/>
            <person name="Geissler-Plaum R."/>
            <person name="Cardinale M."/>
            <person name="Sylvia S."/>
        </authorList>
    </citation>
    <scope>NUCLEOTIDE SEQUENCE [LARGE SCALE GENOMIC DNA]</scope>
    <source>
        <strain evidence="12 13">HA7</strain>
    </source>
</reference>
<dbReference type="GO" id="GO:0015031">
    <property type="term" value="P:protein transport"/>
    <property type="evidence" value="ECO:0007669"/>
    <property type="project" value="UniProtKB-KW"/>
</dbReference>
<dbReference type="AlphaFoldDB" id="A0A2K8YUF0"/>
<evidence type="ECO:0000256" key="6">
    <source>
        <dbReference type="ARBA" id="ARBA00022692"/>
    </source>
</evidence>
<evidence type="ECO:0000256" key="1">
    <source>
        <dbReference type="ARBA" id="ARBA00004383"/>
    </source>
</evidence>
<evidence type="ECO:0000256" key="3">
    <source>
        <dbReference type="ARBA" id="ARBA00022448"/>
    </source>
</evidence>
<evidence type="ECO:0000313" key="12">
    <source>
        <dbReference type="EMBL" id="AUD01251.1"/>
    </source>
</evidence>
<evidence type="ECO:0000256" key="9">
    <source>
        <dbReference type="ARBA" id="ARBA00023136"/>
    </source>
</evidence>
<dbReference type="SUPFAM" id="SSF82185">
    <property type="entry name" value="Histone H3 K4-specific methyltransferase SET7/9 N-terminal domain"/>
    <property type="match status" value="1"/>
</dbReference>
<dbReference type="SUPFAM" id="SSF74653">
    <property type="entry name" value="TolA/TonB C-terminal domain"/>
    <property type="match status" value="2"/>
</dbReference>
<dbReference type="GO" id="GO:0031992">
    <property type="term" value="F:energy transducer activity"/>
    <property type="evidence" value="ECO:0007669"/>
    <property type="project" value="TreeGrafter"/>
</dbReference>
<evidence type="ECO:0000313" key="13">
    <source>
        <dbReference type="Proteomes" id="UP000232883"/>
    </source>
</evidence>
<dbReference type="Pfam" id="PF03544">
    <property type="entry name" value="TonB_C"/>
    <property type="match status" value="2"/>
</dbReference>
<dbReference type="Gene3D" id="3.90.930.1">
    <property type="match status" value="1"/>
</dbReference>
<sequence length="484" mass="53902">MKFWSILFLLSWGSSSVAQPAFYQGFEADTAAEPRGGMPYLSAFLQANLRKPIAAEAKGVGGRVVVSGIIETDGRISEVKLMNSFRPDCDREALRVFKLFNAWKPASKAGKLVRQQVSIPIAFKPNPPFVYENGARISYFDTNEKQVADSSKARYKQTSPIDSLGIPAGDMVVYKAKGNSWKEERRMPLIKKPNAVRGASGETGYLIGYANSIIYLDGLLVSVDDKGALQREVYFKDGKRVGTELRYHTNGTVAEKIEEFDEKYVSTSWYQNGQVRQIRAIDKPKPGMPGAPTHVLSVWDSTGHQTVKEGMGRAYYFGRVKSHADTTQYTTYTEEGNYENGFKQGVWQGRYVDGSYSYEEEYDKGMSKSGKALAPDGSVQYYTIVEKQPEFKGGMQALGQFLSQNLRYPAEAQQAKVQGRVFISFIIDKDGGVDEVRVLKGIGFGADEEAARVVKATNGLWKPGTQRGERVRVKYNLPINFNLN</sequence>
<keyword evidence="6" id="KW-0812">Transmembrane</keyword>
<keyword evidence="5" id="KW-0997">Cell inner membrane</keyword>
<protein>
    <submittedName>
        <fullName evidence="12">Energy transducer TonB</fullName>
    </submittedName>
</protein>
<dbReference type="OrthoDB" id="9812355at2"/>
<dbReference type="PANTHER" id="PTHR33446:SF2">
    <property type="entry name" value="PROTEIN TONB"/>
    <property type="match status" value="1"/>
</dbReference>
<evidence type="ECO:0000256" key="5">
    <source>
        <dbReference type="ARBA" id="ARBA00022519"/>
    </source>
</evidence>